<evidence type="ECO:0000313" key="1">
    <source>
        <dbReference type="EMBL" id="KAK4587106.1"/>
    </source>
</evidence>
<organism evidence="1 2">
    <name type="scientific">Quercus rubra</name>
    <name type="common">Northern red oak</name>
    <name type="synonym">Quercus borealis</name>
    <dbReference type="NCBI Taxonomy" id="3512"/>
    <lineage>
        <taxon>Eukaryota</taxon>
        <taxon>Viridiplantae</taxon>
        <taxon>Streptophyta</taxon>
        <taxon>Embryophyta</taxon>
        <taxon>Tracheophyta</taxon>
        <taxon>Spermatophyta</taxon>
        <taxon>Magnoliopsida</taxon>
        <taxon>eudicotyledons</taxon>
        <taxon>Gunneridae</taxon>
        <taxon>Pentapetalae</taxon>
        <taxon>rosids</taxon>
        <taxon>fabids</taxon>
        <taxon>Fagales</taxon>
        <taxon>Fagaceae</taxon>
        <taxon>Quercus</taxon>
    </lineage>
</organism>
<gene>
    <name evidence="1" type="ORF">RGQ29_024006</name>
</gene>
<dbReference type="EMBL" id="JAXUIC010000006">
    <property type="protein sequence ID" value="KAK4587106.1"/>
    <property type="molecule type" value="Genomic_DNA"/>
</dbReference>
<dbReference type="Proteomes" id="UP001324115">
    <property type="component" value="Unassembled WGS sequence"/>
</dbReference>
<evidence type="ECO:0000313" key="2">
    <source>
        <dbReference type="Proteomes" id="UP001324115"/>
    </source>
</evidence>
<sequence length="109" mass="12323">MRMLAPKYQNEAFGLAKIQEYLISSKKSLKTSFDPGKPSLLGVSKIENKSEQKVRLPLQRLTNAQMEERRKQGLCYNCDEKWHTGHKCKGGNSFSLEGAAFEVEHAHGL</sequence>
<reference evidence="1 2" key="1">
    <citation type="journal article" date="2023" name="G3 (Bethesda)">
        <title>A haplotype-resolved chromosome-scale genome for Quercus rubra L. provides insights into the genetics of adaptive traits for red oak species.</title>
        <authorList>
            <person name="Kapoor B."/>
            <person name="Jenkins J."/>
            <person name="Schmutz J."/>
            <person name="Zhebentyayeva T."/>
            <person name="Kuelheim C."/>
            <person name="Coggeshall M."/>
            <person name="Heim C."/>
            <person name="Lasky J.R."/>
            <person name="Leites L."/>
            <person name="Islam-Faridi N."/>
            <person name="Romero-Severson J."/>
            <person name="DeLeo V.L."/>
            <person name="Lucas S.M."/>
            <person name="Lazic D."/>
            <person name="Gailing O."/>
            <person name="Carlson J."/>
            <person name="Staton M."/>
        </authorList>
    </citation>
    <scope>NUCLEOTIDE SEQUENCE [LARGE SCALE GENOMIC DNA]</scope>
    <source>
        <strain evidence="1">Pseudo-F2</strain>
    </source>
</reference>
<accession>A0AAN7F7W0</accession>
<protein>
    <submittedName>
        <fullName evidence="1">Uncharacterized protein</fullName>
    </submittedName>
</protein>
<dbReference type="AlphaFoldDB" id="A0AAN7F7W0"/>
<proteinExistence type="predicted"/>
<keyword evidence="2" id="KW-1185">Reference proteome</keyword>
<name>A0AAN7F7W0_QUERU</name>
<comment type="caution">
    <text evidence="1">The sequence shown here is derived from an EMBL/GenBank/DDBJ whole genome shotgun (WGS) entry which is preliminary data.</text>
</comment>